<dbReference type="RefSeq" id="WP_379595495.1">
    <property type="nucleotide sequence ID" value="NZ_JAMBON010000029.1"/>
</dbReference>
<keyword evidence="1" id="KW-0175">Coiled coil</keyword>
<dbReference type="EMBL" id="JBHUDE010000002">
    <property type="protein sequence ID" value="MFD1606106.1"/>
    <property type="molecule type" value="Genomic_DNA"/>
</dbReference>
<dbReference type="Gene3D" id="3.30.70.2720">
    <property type="match status" value="1"/>
</dbReference>
<keyword evidence="3" id="KW-1185">Reference proteome</keyword>
<comment type="caution">
    <text evidence="2">The sequence shown here is derived from an EMBL/GenBank/DDBJ whole genome shotgun (WGS) entry which is preliminary data.</text>
</comment>
<feature type="coiled-coil region" evidence="1">
    <location>
        <begin position="27"/>
        <end position="54"/>
    </location>
</feature>
<dbReference type="Pfam" id="PF14171">
    <property type="entry name" value="SpoIISA_toxin"/>
    <property type="match status" value="1"/>
</dbReference>
<sequence length="145" mass="17429">MGFFLIDSFIFLNLYITKFGGNELKEHPEAEEAIAETQELLNQARAKVDNLTDVLHEHKFISYTEVEISYIQKFEELLQEYSSLENLMIDIIPYSTDEEMKEVEKGVSQKFKMRRWLNRDLTYFHPNENFFLHPLYIYDKKYVIK</sequence>
<protein>
    <submittedName>
        <fullName evidence="2">Type II toxin-antitoxin system SpoIISA family toxin</fullName>
    </submittedName>
</protein>
<name>A0ABW4HL84_9BACI</name>
<organism evidence="2 3">
    <name type="scientific">Oceanobacillus luteolus</name>
    <dbReference type="NCBI Taxonomy" id="1274358"/>
    <lineage>
        <taxon>Bacteria</taxon>
        <taxon>Bacillati</taxon>
        <taxon>Bacillota</taxon>
        <taxon>Bacilli</taxon>
        <taxon>Bacillales</taxon>
        <taxon>Bacillaceae</taxon>
        <taxon>Oceanobacillus</taxon>
    </lineage>
</organism>
<proteinExistence type="predicted"/>
<accession>A0ABW4HL84</accession>
<gene>
    <name evidence="2" type="ORF">ACFSBH_00170</name>
</gene>
<evidence type="ECO:0000313" key="2">
    <source>
        <dbReference type="EMBL" id="MFD1606106.1"/>
    </source>
</evidence>
<dbReference type="Proteomes" id="UP001597221">
    <property type="component" value="Unassembled WGS sequence"/>
</dbReference>
<dbReference type="InterPro" id="IPR025940">
    <property type="entry name" value="SpoIISA_toxin"/>
</dbReference>
<reference evidence="3" key="1">
    <citation type="journal article" date="2019" name="Int. J. Syst. Evol. Microbiol.">
        <title>The Global Catalogue of Microorganisms (GCM) 10K type strain sequencing project: providing services to taxonomists for standard genome sequencing and annotation.</title>
        <authorList>
            <consortium name="The Broad Institute Genomics Platform"/>
            <consortium name="The Broad Institute Genome Sequencing Center for Infectious Disease"/>
            <person name="Wu L."/>
            <person name="Ma J."/>
        </authorList>
    </citation>
    <scope>NUCLEOTIDE SEQUENCE [LARGE SCALE GENOMIC DNA]</scope>
    <source>
        <strain evidence="3">CGMCC 1.12376</strain>
    </source>
</reference>
<evidence type="ECO:0000313" key="3">
    <source>
        <dbReference type="Proteomes" id="UP001597221"/>
    </source>
</evidence>
<evidence type="ECO:0000256" key="1">
    <source>
        <dbReference type="SAM" id="Coils"/>
    </source>
</evidence>